<gene>
    <name evidence="1" type="ORF">IXC47_18860</name>
</gene>
<name>A0ABS0EZ04_9BURK</name>
<evidence type="ECO:0000313" key="1">
    <source>
        <dbReference type="EMBL" id="MBF8179747.1"/>
    </source>
</evidence>
<dbReference type="EMBL" id="JADOEL010000029">
    <property type="protein sequence ID" value="MBF8179747.1"/>
    <property type="molecule type" value="Genomic_DNA"/>
</dbReference>
<dbReference type="RefSeq" id="WP_195876708.1">
    <property type="nucleotide sequence ID" value="NZ_JADOEL010000029.1"/>
</dbReference>
<organism evidence="1 2">
    <name type="scientific">Herminiimonas contaminans</name>
    <dbReference type="NCBI Taxonomy" id="1111140"/>
    <lineage>
        <taxon>Bacteria</taxon>
        <taxon>Pseudomonadati</taxon>
        <taxon>Pseudomonadota</taxon>
        <taxon>Betaproteobacteria</taxon>
        <taxon>Burkholderiales</taxon>
        <taxon>Oxalobacteraceae</taxon>
        <taxon>Herminiimonas</taxon>
    </lineage>
</organism>
<evidence type="ECO:0000313" key="2">
    <source>
        <dbReference type="Proteomes" id="UP000657372"/>
    </source>
</evidence>
<protein>
    <submittedName>
        <fullName evidence="1">Uncharacterized protein</fullName>
    </submittedName>
</protein>
<proteinExistence type="predicted"/>
<accession>A0ABS0EZ04</accession>
<comment type="caution">
    <text evidence="1">The sequence shown here is derived from an EMBL/GenBank/DDBJ whole genome shotgun (WGS) entry which is preliminary data.</text>
</comment>
<reference evidence="1 2" key="1">
    <citation type="submission" date="2020-11" db="EMBL/GenBank/DDBJ databases">
        <title>WGS of Herminiimonas contaminans strain Marseille-Q4544 isolated from planarians Schmidtea mediterranea.</title>
        <authorList>
            <person name="Kangale L."/>
        </authorList>
    </citation>
    <scope>NUCLEOTIDE SEQUENCE [LARGE SCALE GENOMIC DNA]</scope>
    <source>
        <strain evidence="1 2">Marseille-Q4544</strain>
    </source>
</reference>
<dbReference type="Proteomes" id="UP000657372">
    <property type="component" value="Unassembled WGS sequence"/>
</dbReference>
<keyword evidence="2" id="KW-1185">Reference proteome</keyword>
<sequence length="61" mass="7099">MIRKNQKHRLYEKLILTVKKRTTEAEAWLNLVPVGREFGSKDYATLAELDAKSNKRIVPTE</sequence>